<dbReference type="PANTHER" id="PTHR33395:SF22">
    <property type="entry name" value="REVERSE TRANSCRIPTASE DOMAIN-CONTAINING PROTEIN"/>
    <property type="match status" value="1"/>
</dbReference>
<gene>
    <name evidence="1" type="ORF">pdam_00007939</name>
</gene>
<dbReference type="STRING" id="46731.A0A3M6UEZ1"/>
<accession>A0A3M6UEZ1</accession>
<keyword evidence="2" id="KW-1185">Reference proteome</keyword>
<feature type="non-terminal residue" evidence="1">
    <location>
        <position position="1"/>
    </location>
</feature>
<comment type="caution">
    <text evidence="1">The sequence shown here is derived from an EMBL/GenBank/DDBJ whole genome shotgun (WGS) entry which is preliminary data.</text>
</comment>
<sequence length="397" mass="46636">PKIVYNYKNANWEGFRSDLSNAPWDNVFLENNRLRIYEKNNVEQMWNKWKELCFAAVKKNINTHHLKRKRNVAWITSAIRRLFHKQKRLWKKAKSSQIQSDWEKYKQCRNKVKSEKKELLAPCSVSSKQRNHDLFHLKYFWRTKRLQTASVNHSYSITSSHRFLPRVLKLRDDLQPFTDQVISSLLCSKSEVEKLLIGLNVIKADGPDGTSARMLREAAQLYHSLELPLRATTLLMASYLPKYLRTHKHLGVVLSDDLSWKPHVLSVVARSNRLLGLLKRTFGSHSKALFTGYKAMIRPILEYACQAWNPHQAHLIEKLECVQRNDTVNANDYISFSKRQSRKSHQVKLCKPFCPTDIFKYSFWHRNIDTWNSLPSSVVELDSMNAFKKVLKSTLFY</sequence>
<name>A0A3M6UEZ1_POCDA</name>
<proteinExistence type="predicted"/>
<dbReference type="PANTHER" id="PTHR33395">
    <property type="entry name" value="TRANSCRIPTASE, PUTATIVE-RELATED-RELATED"/>
    <property type="match status" value="1"/>
</dbReference>
<dbReference type="OrthoDB" id="5954387at2759"/>
<reference evidence="1 2" key="1">
    <citation type="journal article" date="2018" name="Sci. Rep.">
        <title>Comparative analysis of the Pocillopora damicornis genome highlights role of immune system in coral evolution.</title>
        <authorList>
            <person name="Cunning R."/>
            <person name="Bay R.A."/>
            <person name="Gillette P."/>
            <person name="Baker A.C."/>
            <person name="Traylor-Knowles N."/>
        </authorList>
    </citation>
    <scope>NUCLEOTIDE SEQUENCE [LARGE SCALE GENOMIC DNA]</scope>
    <source>
        <strain evidence="1">RSMAS</strain>
        <tissue evidence="1">Whole animal</tissue>
    </source>
</reference>
<organism evidence="1 2">
    <name type="scientific">Pocillopora damicornis</name>
    <name type="common">Cauliflower coral</name>
    <name type="synonym">Millepora damicornis</name>
    <dbReference type="NCBI Taxonomy" id="46731"/>
    <lineage>
        <taxon>Eukaryota</taxon>
        <taxon>Metazoa</taxon>
        <taxon>Cnidaria</taxon>
        <taxon>Anthozoa</taxon>
        <taxon>Hexacorallia</taxon>
        <taxon>Scleractinia</taxon>
        <taxon>Astrocoeniina</taxon>
        <taxon>Pocilloporidae</taxon>
        <taxon>Pocillopora</taxon>
    </lineage>
</organism>
<evidence type="ECO:0000313" key="2">
    <source>
        <dbReference type="Proteomes" id="UP000275408"/>
    </source>
</evidence>
<dbReference type="Proteomes" id="UP000275408">
    <property type="component" value="Unassembled WGS sequence"/>
</dbReference>
<feature type="non-terminal residue" evidence="1">
    <location>
        <position position="397"/>
    </location>
</feature>
<dbReference type="AlphaFoldDB" id="A0A3M6UEZ1"/>
<protein>
    <submittedName>
        <fullName evidence="1">Uncharacterized protein</fullName>
    </submittedName>
</protein>
<evidence type="ECO:0000313" key="1">
    <source>
        <dbReference type="EMBL" id="RMX52251.1"/>
    </source>
</evidence>
<dbReference type="EMBL" id="RCHS01001671">
    <property type="protein sequence ID" value="RMX52251.1"/>
    <property type="molecule type" value="Genomic_DNA"/>
</dbReference>